<evidence type="ECO:0000313" key="11">
    <source>
        <dbReference type="EMBL" id="MBB6522301.1"/>
    </source>
</evidence>
<dbReference type="InterPro" id="IPR043472">
    <property type="entry name" value="Macro_dom-like"/>
</dbReference>
<evidence type="ECO:0000256" key="7">
    <source>
        <dbReference type="ARBA" id="ARBA00022801"/>
    </source>
</evidence>
<sequence length="492" mass="51520">MINFQTKTAQASAVSTDCAIVAVYEKSKLGSAAKVLDESGAISAVCALGDFTGKLGQTQLIAGEGKAKRIVLLGLGKAKELTAKSFGSACQKAFAAVAGSACKDASLFLDDGNAVDLDTQARFAVERMSAKAYRFDELKSEKKSPSKLKKITLVVADRKAQNGVKKSAAVGAAIGKGVRLAKDLANRPGNVCTPTHLTENAKRLAKEYKNMSAKALSAKQAEKLGMGSYLSVAAGSDEPSQFIIMEYKGGAKSAKPIVLVGKGITFDTGGISLKPGAAMDEMKFDMGGAAAVFGAMQSLLELALPINVVALVPATENMPNGHATKPGDIVTSMSGQTIEVLNTDAEGRLILCDALTYAERYKPKAVVDVATLTGACVVALGKHATAVYSNKDELAEKLLDAGKQAEDKAWHMPLWDEYQAQLDSNFADMANIGGMPGGSITAACFLSRFAKKYDWAHLDIAGTAWLSGAAKGATGRPVSMLVQYLMNEAGRK</sequence>
<dbReference type="FunFam" id="3.40.630.10:FF:000004">
    <property type="entry name" value="Probable cytosol aminopeptidase"/>
    <property type="match status" value="1"/>
</dbReference>
<keyword evidence="8 9" id="KW-0464">Manganese</keyword>
<proteinExistence type="inferred from homology"/>
<dbReference type="SUPFAM" id="SSF53187">
    <property type="entry name" value="Zn-dependent exopeptidases"/>
    <property type="match status" value="1"/>
</dbReference>
<feature type="binding site" evidence="9">
    <location>
        <position position="285"/>
    </location>
    <ligand>
        <name>Mn(2+)</name>
        <dbReference type="ChEBI" id="CHEBI:29035"/>
        <label>2</label>
    </ligand>
</feature>
<evidence type="ECO:0000256" key="8">
    <source>
        <dbReference type="ARBA" id="ARBA00023211"/>
    </source>
</evidence>
<dbReference type="InterPro" id="IPR008283">
    <property type="entry name" value="Peptidase_M17_N"/>
</dbReference>
<feature type="binding site" evidence="9">
    <location>
        <position position="346"/>
    </location>
    <ligand>
        <name>Mn(2+)</name>
        <dbReference type="ChEBI" id="CHEBI:29035"/>
        <label>1</label>
    </ligand>
</feature>
<dbReference type="CDD" id="cd00433">
    <property type="entry name" value="Peptidase_M17"/>
    <property type="match status" value="1"/>
</dbReference>
<dbReference type="PRINTS" id="PR00481">
    <property type="entry name" value="LAMNOPPTDASE"/>
</dbReference>
<evidence type="ECO:0000313" key="12">
    <source>
        <dbReference type="Proteomes" id="UP000528457"/>
    </source>
</evidence>
<dbReference type="FunCoup" id="A0A7X0MW10">
    <property type="interactions" value="490"/>
</dbReference>
<comment type="similarity">
    <text evidence="3 9">Belongs to the peptidase M17 family.</text>
</comment>
<dbReference type="RefSeq" id="WP_166846197.1">
    <property type="nucleotide sequence ID" value="NZ_JAAONY010000002.1"/>
</dbReference>
<evidence type="ECO:0000256" key="4">
    <source>
        <dbReference type="ARBA" id="ARBA00022438"/>
    </source>
</evidence>
<comment type="catalytic activity">
    <reaction evidence="1 9">
        <text>Release of an N-terminal amino acid, Xaa-|-Yaa-, in which Xaa is preferably Leu, but may be other amino acids including Pro although not Arg or Lys, and Yaa may be Pro. Amino acid amides and methyl esters are also readily hydrolyzed, but rates on arylamides are exceedingly low.</text>
        <dbReference type="EC" id="3.4.11.1"/>
    </reaction>
</comment>
<keyword evidence="4 9" id="KW-0031">Aminopeptidase</keyword>
<accession>A0A7X0MW10</accession>
<dbReference type="InterPro" id="IPR000819">
    <property type="entry name" value="Peptidase_M17_C"/>
</dbReference>
<gene>
    <name evidence="9" type="primary">pepA</name>
    <name evidence="11" type="ORF">HNR48_002586</name>
</gene>
<dbReference type="Pfam" id="PF00883">
    <property type="entry name" value="Peptidase_M17"/>
    <property type="match status" value="1"/>
</dbReference>
<evidence type="ECO:0000256" key="6">
    <source>
        <dbReference type="ARBA" id="ARBA00022723"/>
    </source>
</evidence>
<feature type="binding site" evidence="9">
    <location>
        <position position="267"/>
    </location>
    <ligand>
        <name>Mn(2+)</name>
        <dbReference type="ChEBI" id="CHEBI:29035"/>
        <label>2</label>
    </ligand>
</feature>
<dbReference type="EC" id="3.4.11.1" evidence="9"/>
<dbReference type="NCBIfam" id="NF002074">
    <property type="entry name" value="PRK00913.1-4"/>
    <property type="match status" value="1"/>
</dbReference>
<dbReference type="InterPro" id="IPR011356">
    <property type="entry name" value="Leucine_aapep/pepB"/>
</dbReference>
<dbReference type="Proteomes" id="UP000528457">
    <property type="component" value="Unassembled WGS sequence"/>
</dbReference>
<dbReference type="GO" id="GO:0005737">
    <property type="term" value="C:cytoplasm"/>
    <property type="evidence" value="ECO:0007669"/>
    <property type="project" value="UniProtKB-SubCell"/>
</dbReference>
<dbReference type="Gene3D" id="3.40.630.10">
    <property type="entry name" value="Zn peptidases"/>
    <property type="match status" value="1"/>
</dbReference>
<keyword evidence="12" id="KW-1185">Reference proteome</keyword>
<name>A0A7X0MW10_9GAMM</name>
<dbReference type="Gene3D" id="3.40.220.10">
    <property type="entry name" value="Leucine Aminopeptidase, subunit E, domain 1"/>
    <property type="match status" value="1"/>
</dbReference>
<comment type="function">
    <text evidence="9">Presumably involved in the processing and regular turnover of intracellular proteins. Catalyzes the removal of unsubstituted N-terminal amino acids from various peptides.</text>
</comment>
<dbReference type="Pfam" id="PF02789">
    <property type="entry name" value="Peptidase_M17_N"/>
    <property type="match status" value="1"/>
</dbReference>
<evidence type="ECO:0000256" key="1">
    <source>
        <dbReference type="ARBA" id="ARBA00000135"/>
    </source>
</evidence>
<comment type="cofactor">
    <cofactor evidence="9">
        <name>Mn(2+)</name>
        <dbReference type="ChEBI" id="CHEBI:29035"/>
    </cofactor>
    <text evidence="9">Binds 2 manganese ions per subunit.</text>
</comment>
<dbReference type="PANTHER" id="PTHR11963">
    <property type="entry name" value="LEUCINE AMINOPEPTIDASE-RELATED"/>
    <property type="match status" value="1"/>
</dbReference>
<feature type="binding site" evidence="9">
    <location>
        <position position="262"/>
    </location>
    <ligand>
        <name>Mn(2+)</name>
        <dbReference type="ChEBI" id="CHEBI:29035"/>
        <label>2</label>
    </ligand>
</feature>
<keyword evidence="9" id="KW-0963">Cytoplasm</keyword>
<evidence type="ECO:0000256" key="3">
    <source>
        <dbReference type="ARBA" id="ARBA00009528"/>
    </source>
</evidence>
<dbReference type="PROSITE" id="PS00631">
    <property type="entry name" value="CYTOSOL_AP"/>
    <property type="match status" value="1"/>
</dbReference>
<dbReference type="GO" id="GO:0030145">
    <property type="term" value="F:manganese ion binding"/>
    <property type="evidence" value="ECO:0007669"/>
    <property type="project" value="UniProtKB-UniRule"/>
</dbReference>
<feature type="binding site" evidence="9">
    <location>
        <position position="346"/>
    </location>
    <ligand>
        <name>Mn(2+)</name>
        <dbReference type="ChEBI" id="CHEBI:29035"/>
        <label>2</label>
    </ligand>
</feature>
<evidence type="ECO:0000259" key="10">
    <source>
        <dbReference type="PROSITE" id="PS00631"/>
    </source>
</evidence>
<dbReference type="EMBL" id="JACHHT010000002">
    <property type="protein sequence ID" value="MBB6522301.1"/>
    <property type="molecule type" value="Genomic_DNA"/>
</dbReference>
<dbReference type="SUPFAM" id="SSF52949">
    <property type="entry name" value="Macro domain-like"/>
    <property type="match status" value="1"/>
</dbReference>
<protein>
    <recommendedName>
        <fullName evidence="9">Probable cytosol aminopeptidase</fullName>
        <ecNumber evidence="9">3.4.11.1</ecNumber>
    </recommendedName>
    <alternativeName>
        <fullName evidence="9">Leucine aminopeptidase</fullName>
        <shortName evidence="9">LAP</shortName>
        <ecNumber evidence="9">3.4.11.10</ecNumber>
    </alternativeName>
    <alternativeName>
        <fullName evidence="9">Leucyl aminopeptidase</fullName>
    </alternativeName>
</protein>
<feature type="domain" description="Cytosol aminopeptidase" evidence="10">
    <location>
        <begin position="342"/>
        <end position="349"/>
    </location>
</feature>
<keyword evidence="5 9" id="KW-0645">Protease</keyword>
<dbReference type="InterPro" id="IPR023042">
    <property type="entry name" value="Peptidase_M17_leu_NH2_pept"/>
</dbReference>
<organism evidence="11 12">
    <name type="scientific">Pseudoteredinibacter isoporae</name>
    <dbReference type="NCBI Taxonomy" id="570281"/>
    <lineage>
        <taxon>Bacteria</taxon>
        <taxon>Pseudomonadati</taxon>
        <taxon>Pseudomonadota</taxon>
        <taxon>Gammaproteobacteria</taxon>
        <taxon>Cellvibrionales</taxon>
        <taxon>Cellvibrionaceae</taxon>
        <taxon>Pseudoteredinibacter</taxon>
    </lineage>
</organism>
<dbReference type="AlphaFoldDB" id="A0A7X0MW10"/>
<comment type="catalytic activity">
    <reaction evidence="2 9">
        <text>Release of an N-terminal amino acid, preferentially leucine, but not glutamic or aspartic acids.</text>
        <dbReference type="EC" id="3.4.11.10"/>
    </reaction>
</comment>
<evidence type="ECO:0000256" key="9">
    <source>
        <dbReference type="HAMAP-Rule" id="MF_00181"/>
    </source>
</evidence>
<comment type="caution">
    <text evidence="11">The sequence shown here is derived from an EMBL/GenBank/DDBJ whole genome shotgun (WGS) entry which is preliminary data.</text>
</comment>
<feature type="binding site" evidence="9">
    <location>
        <position position="344"/>
    </location>
    <ligand>
        <name>Mn(2+)</name>
        <dbReference type="ChEBI" id="CHEBI:29035"/>
        <label>1</label>
    </ligand>
</feature>
<keyword evidence="6 9" id="KW-0479">Metal-binding</keyword>
<dbReference type="HAMAP" id="MF_00181">
    <property type="entry name" value="Cytosol_peptidase_M17"/>
    <property type="match status" value="1"/>
</dbReference>
<feature type="active site" evidence="9">
    <location>
        <position position="274"/>
    </location>
</feature>
<dbReference type="GO" id="GO:0006508">
    <property type="term" value="P:proteolysis"/>
    <property type="evidence" value="ECO:0007669"/>
    <property type="project" value="UniProtKB-KW"/>
</dbReference>
<dbReference type="GO" id="GO:0070006">
    <property type="term" value="F:metalloaminopeptidase activity"/>
    <property type="evidence" value="ECO:0007669"/>
    <property type="project" value="InterPro"/>
</dbReference>
<reference evidence="11 12" key="1">
    <citation type="submission" date="2020-08" db="EMBL/GenBank/DDBJ databases">
        <title>Genomic Encyclopedia of Type Strains, Phase IV (KMG-IV): sequencing the most valuable type-strain genomes for metagenomic binning, comparative biology and taxonomic classification.</title>
        <authorList>
            <person name="Goeker M."/>
        </authorList>
    </citation>
    <scope>NUCLEOTIDE SEQUENCE [LARGE SCALE GENOMIC DNA]</scope>
    <source>
        <strain evidence="11 12">DSM 22368</strain>
    </source>
</reference>
<comment type="subcellular location">
    <subcellularLocation>
        <location evidence="9">Cytoplasm</location>
    </subcellularLocation>
</comment>
<dbReference type="InParanoid" id="A0A7X0MW10"/>
<dbReference type="PANTHER" id="PTHR11963:SF23">
    <property type="entry name" value="CYTOSOL AMINOPEPTIDASE"/>
    <property type="match status" value="1"/>
</dbReference>
<dbReference type="NCBIfam" id="NF002073">
    <property type="entry name" value="PRK00913.1-2"/>
    <property type="match status" value="1"/>
</dbReference>
<keyword evidence="7 9" id="KW-0378">Hydrolase</keyword>
<dbReference type="EC" id="3.4.11.10" evidence="9"/>
<evidence type="ECO:0000256" key="5">
    <source>
        <dbReference type="ARBA" id="ARBA00022670"/>
    </source>
</evidence>
<feature type="binding site" evidence="9">
    <location>
        <position position="267"/>
    </location>
    <ligand>
        <name>Mn(2+)</name>
        <dbReference type="ChEBI" id="CHEBI:29035"/>
        <label>1</label>
    </ligand>
</feature>
<evidence type="ECO:0000256" key="2">
    <source>
        <dbReference type="ARBA" id="ARBA00000967"/>
    </source>
</evidence>
<feature type="active site" evidence="9">
    <location>
        <position position="348"/>
    </location>
</feature>